<evidence type="ECO:0000256" key="1">
    <source>
        <dbReference type="SAM" id="MobiDB-lite"/>
    </source>
</evidence>
<sequence length="61" mass="6826">MPAAASPNGYLRGESNWMRNRRLGGPNNNLMPNGKLGIPTPTRDCVLSWNDFLTHVRMLCI</sequence>
<gene>
    <name evidence="2" type="ORF">DPMN_155098</name>
</gene>
<reference evidence="2" key="1">
    <citation type="journal article" date="2019" name="bioRxiv">
        <title>The Genome of the Zebra Mussel, Dreissena polymorpha: A Resource for Invasive Species Research.</title>
        <authorList>
            <person name="McCartney M.A."/>
            <person name="Auch B."/>
            <person name="Kono T."/>
            <person name="Mallez S."/>
            <person name="Zhang Y."/>
            <person name="Obille A."/>
            <person name="Becker A."/>
            <person name="Abrahante J.E."/>
            <person name="Garbe J."/>
            <person name="Badalamenti J.P."/>
            <person name="Herman A."/>
            <person name="Mangelson H."/>
            <person name="Liachko I."/>
            <person name="Sullivan S."/>
            <person name="Sone E.D."/>
            <person name="Koren S."/>
            <person name="Silverstein K.A.T."/>
            <person name="Beckman K.B."/>
            <person name="Gohl D.M."/>
        </authorList>
    </citation>
    <scope>NUCLEOTIDE SEQUENCE</scope>
    <source>
        <strain evidence="2">Duluth1</strain>
        <tissue evidence="2">Whole animal</tissue>
    </source>
</reference>
<comment type="caution">
    <text evidence="2">The sequence shown here is derived from an EMBL/GenBank/DDBJ whole genome shotgun (WGS) entry which is preliminary data.</text>
</comment>
<accession>A0A9D4FN99</accession>
<feature type="compositionally biased region" description="Low complexity" evidence="1">
    <location>
        <begin position="23"/>
        <end position="35"/>
    </location>
</feature>
<proteinExistence type="predicted"/>
<dbReference type="AlphaFoldDB" id="A0A9D4FN99"/>
<dbReference type="Proteomes" id="UP000828390">
    <property type="component" value="Unassembled WGS sequence"/>
</dbReference>
<keyword evidence="3" id="KW-1185">Reference proteome</keyword>
<protein>
    <submittedName>
        <fullName evidence="2">Uncharacterized protein</fullName>
    </submittedName>
</protein>
<dbReference type="EMBL" id="JAIWYP010000007">
    <property type="protein sequence ID" value="KAH3801447.1"/>
    <property type="molecule type" value="Genomic_DNA"/>
</dbReference>
<reference evidence="2" key="2">
    <citation type="submission" date="2020-11" db="EMBL/GenBank/DDBJ databases">
        <authorList>
            <person name="McCartney M.A."/>
            <person name="Auch B."/>
            <person name="Kono T."/>
            <person name="Mallez S."/>
            <person name="Becker A."/>
            <person name="Gohl D.M."/>
            <person name="Silverstein K.A.T."/>
            <person name="Koren S."/>
            <person name="Bechman K.B."/>
            <person name="Herman A."/>
            <person name="Abrahante J.E."/>
            <person name="Garbe J."/>
        </authorList>
    </citation>
    <scope>NUCLEOTIDE SEQUENCE</scope>
    <source>
        <strain evidence="2">Duluth1</strain>
        <tissue evidence="2">Whole animal</tissue>
    </source>
</reference>
<evidence type="ECO:0000313" key="3">
    <source>
        <dbReference type="Proteomes" id="UP000828390"/>
    </source>
</evidence>
<feature type="region of interest" description="Disordered" evidence="1">
    <location>
        <begin position="1"/>
        <end position="35"/>
    </location>
</feature>
<name>A0A9D4FN99_DREPO</name>
<organism evidence="2 3">
    <name type="scientific">Dreissena polymorpha</name>
    <name type="common">Zebra mussel</name>
    <name type="synonym">Mytilus polymorpha</name>
    <dbReference type="NCBI Taxonomy" id="45954"/>
    <lineage>
        <taxon>Eukaryota</taxon>
        <taxon>Metazoa</taxon>
        <taxon>Spiralia</taxon>
        <taxon>Lophotrochozoa</taxon>
        <taxon>Mollusca</taxon>
        <taxon>Bivalvia</taxon>
        <taxon>Autobranchia</taxon>
        <taxon>Heteroconchia</taxon>
        <taxon>Euheterodonta</taxon>
        <taxon>Imparidentia</taxon>
        <taxon>Neoheterodontei</taxon>
        <taxon>Myida</taxon>
        <taxon>Dreissenoidea</taxon>
        <taxon>Dreissenidae</taxon>
        <taxon>Dreissena</taxon>
    </lineage>
</organism>
<evidence type="ECO:0000313" key="2">
    <source>
        <dbReference type="EMBL" id="KAH3801447.1"/>
    </source>
</evidence>